<proteinExistence type="inferred from homology"/>
<evidence type="ECO:0000256" key="9">
    <source>
        <dbReference type="SAM" id="Phobius"/>
    </source>
</evidence>
<accession>A0A3P9H878</accession>
<feature type="transmembrane region" description="Helical" evidence="9">
    <location>
        <begin position="433"/>
        <end position="454"/>
    </location>
</feature>
<keyword evidence="4 10" id="KW-0732">Signal</keyword>
<dbReference type="PANTHER" id="PTHR13055">
    <property type="entry name" value="TUMOR ENDOTHELIAL MARKER 7 RELATED"/>
    <property type="match status" value="1"/>
</dbReference>
<feature type="compositionally biased region" description="Basic and acidic residues" evidence="8">
    <location>
        <begin position="43"/>
        <end position="56"/>
    </location>
</feature>
<keyword evidence="6 9" id="KW-0472">Membrane</keyword>
<keyword evidence="3 9" id="KW-0812">Transmembrane</keyword>
<dbReference type="Pfam" id="PF01437">
    <property type="entry name" value="PSI"/>
    <property type="match status" value="1"/>
</dbReference>
<evidence type="ECO:0000256" key="1">
    <source>
        <dbReference type="ARBA" id="ARBA00004479"/>
    </source>
</evidence>
<dbReference type="PANTHER" id="PTHR13055:SF11">
    <property type="entry name" value="PLEXIN DOMAIN-CONTAINING PROTEIN 2"/>
    <property type="match status" value="1"/>
</dbReference>
<feature type="region of interest" description="Disordered" evidence="8">
    <location>
        <begin position="33"/>
        <end position="58"/>
    </location>
</feature>
<evidence type="ECO:0000313" key="12">
    <source>
        <dbReference type="Proteomes" id="UP000265200"/>
    </source>
</evidence>
<evidence type="ECO:0000256" key="3">
    <source>
        <dbReference type="ARBA" id="ARBA00022692"/>
    </source>
</evidence>
<evidence type="ECO:0000256" key="2">
    <source>
        <dbReference type="ARBA" id="ARBA00010297"/>
    </source>
</evidence>
<organism evidence="11 12">
    <name type="scientific">Oryzias latipes</name>
    <name type="common">Japanese rice fish</name>
    <name type="synonym">Japanese killifish</name>
    <dbReference type="NCBI Taxonomy" id="8090"/>
    <lineage>
        <taxon>Eukaryota</taxon>
        <taxon>Metazoa</taxon>
        <taxon>Chordata</taxon>
        <taxon>Craniata</taxon>
        <taxon>Vertebrata</taxon>
        <taxon>Euteleostomi</taxon>
        <taxon>Actinopterygii</taxon>
        <taxon>Neopterygii</taxon>
        <taxon>Teleostei</taxon>
        <taxon>Neoteleostei</taxon>
        <taxon>Acanthomorphata</taxon>
        <taxon>Ovalentaria</taxon>
        <taxon>Atherinomorphae</taxon>
        <taxon>Beloniformes</taxon>
        <taxon>Adrianichthyidae</taxon>
        <taxon>Oryziinae</taxon>
        <taxon>Oryzias</taxon>
    </lineage>
</organism>
<keyword evidence="7" id="KW-0325">Glycoprotein</keyword>
<feature type="chain" id="PRO_5018309412" evidence="10">
    <location>
        <begin position="18"/>
        <end position="538"/>
    </location>
</feature>
<dbReference type="AlphaFoldDB" id="A0A3P9H878"/>
<evidence type="ECO:0000256" key="4">
    <source>
        <dbReference type="ARBA" id="ARBA00022729"/>
    </source>
</evidence>
<reference evidence="11" key="4">
    <citation type="submission" date="2025-09" db="UniProtKB">
        <authorList>
            <consortium name="Ensembl"/>
        </authorList>
    </citation>
    <scope>IDENTIFICATION</scope>
    <source>
        <strain evidence="11">HSOK</strain>
    </source>
</reference>
<evidence type="ECO:0000313" key="11">
    <source>
        <dbReference type="Ensembl" id="ENSORLP00015003699.1"/>
    </source>
</evidence>
<feature type="compositionally biased region" description="Low complexity" evidence="8">
    <location>
        <begin position="373"/>
        <end position="382"/>
    </location>
</feature>
<comment type="similarity">
    <text evidence="2">Belongs to the plexin family.</text>
</comment>
<evidence type="ECO:0000256" key="5">
    <source>
        <dbReference type="ARBA" id="ARBA00022989"/>
    </source>
</evidence>
<dbReference type="InterPro" id="IPR031152">
    <property type="entry name" value="PLXDC"/>
</dbReference>
<keyword evidence="5 9" id="KW-1133">Transmembrane helix</keyword>
<dbReference type="Proteomes" id="UP000265200">
    <property type="component" value="Chromosome 17"/>
</dbReference>
<comment type="subcellular location">
    <subcellularLocation>
        <location evidence="1">Membrane</location>
        <topology evidence="1">Single-pass type I membrane protein</topology>
    </subcellularLocation>
</comment>
<dbReference type="GO" id="GO:0016020">
    <property type="term" value="C:membrane"/>
    <property type="evidence" value="ECO:0007669"/>
    <property type="project" value="UniProtKB-SubCell"/>
</dbReference>
<reference evidence="11" key="3">
    <citation type="submission" date="2025-08" db="UniProtKB">
        <authorList>
            <consortium name="Ensembl"/>
        </authorList>
    </citation>
    <scope>IDENTIFICATION</scope>
    <source>
        <strain evidence="11">HSOK</strain>
    </source>
</reference>
<feature type="region of interest" description="Disordered" evidence="8">
    <location>
        <begin position="345"/>
        <end position="404"/>
    </location>
</feature>
<dbReference type="Ensembl" id="ENSORLT00015008832.1">
    <property type="protein sequence ID" value="ENSORLP00015003699.1"/>
    <property type="gene ID" value="ENSORLG00015004459.1"/>
</dbReference>
<name>A0A3P9H878_ORYLA</name>
<protein>
    <submittedName>
        <fullName evidence="11">Si:ch211-106h4.6</fullName>
    </submittedName>
</protein>
<evidence type="ECO:0000256" key="6">
    <source>
        <dbReference type="ARBA" id="ARBA00023136"/>
    </source>
</evidence>
<evidence type="ECO:0000256" key="10">
    <source>
        <dbReference type="SAM" id="SignalP"/>
    </source>
</evidence>
<reference key="1">
    <citation type="journal article" date="2007" name="Nature">
        <title>The medaka draft genome and insights into vertebrate genome evolution.</title>
        <authorList>
            <person name="Kasahara M."/>
            <person name="Naruse K."/>
            <person name="Sasaki S."/>
            <person name="Nakatani Y."/>
            <person name="Qu W."/>
            <person name="Ahsan B."/>
            <person name="Yamada T."/>
            <person name="Nagayasu Y."/>
            <person name="Doi K."/>
            <person name="Kasai Y."/>
            <person name="Jindo T."/>
            <person name="Kobayashi D."/>
            <person name="Shimada A."/>
            <person name="Toyoda A."/>
            <person name="Kuroki Y."/>
            <person name="Fujiyama A."/>
            <person name="Sasaki T."/>
            <person name="Shimizu A."/>
            <person name="Asakawa S."/>
            <person name="Shimizu N."/>
            <person name="Hashimoto S."/>
            <person name="Yang J."/>
            <person name="Lee Y."/>
            <person name="Matsushima K."/>
            <person name="Sugano S."/>
            <person name="Sakaizumi M."/>
            <person name="Narita T."/>
            <person name="Ohishi K."/>
            <person name="Haga S."/>
            <person name="Ohta F."/>
            <person name="Nomoto H."/>
            <person name="Nogata K."/>
            <person name="Morishita T."/>
            <person name="Endo T."/>
            <person name="Shin-I T."/>
            <person name="Takeda H."/>
            <person name="Morishita S."/>
            <person name="Kohara Y."/>
        </authorList>
    </citation>
    <scope>NUCLEOTIDE SEQUENCE [LARGE SCALE GENOMIC DNA]</scope>
    <source>
        <strain>Hd-rR</strain>
    </source>
</reference>
<evidence type="ECO:0000256" key="8">
    <source>
        <dbReference type="SAM" id="MobiDB-lite"/>
    </source>
</evidence>
<evidence type="ECO:0000256" key="7">
    <source>
        <dbReference type="ARBA" id="ARBA00023180"/>
    </source>
</evidence>
<dbReference type="InterPro" id="IPR002165">
    <property type="entry name" value="Plexin_repeat"/>
</dbReference>
<sequence length="538" mass="59274">MSAVCLTALLLLGRCLAQRASADAAAERMWPSRHRSGAPGFAADKRGLYRDQHGPGDPDPDLLMADKHKNATQIVGSDHAYYTSKVYGPGDAPAKDLWVNIQGGQWRVLRFLSNSHRQAERVNLSFSFPFYGHPLKEVTVATGGFIYTGAILHRMLTATQYIAPLMANFDPSLSSNSTVMLHDNGTALVVEWNGLHLQDNVRLGGFTFQAVLHSDGRIVFAYKEVPVDIRDITSEDHPVKVGLSDAFVVLHEMEQIPNVRRRTIYEYHKVDILKSQISSCMAVEMLPLPTCLQFSSCGPCVSSQIGFDCRWCRRLQRCSSGFDRNRQDWVDHGCLQEERDPRCLLTPDATSRPLTHAVPSPTSSRQWGGSGETPTRLSGTSTGPPPGSGWKEKSQIPAGKAADDDASISLHISETAGNADGQRSVGGLQSGPLAAVVIVMLVVTAAVLASVYIYSHPTSTASLFFMERRPTHWPILKFRRGSGRPSYAEVETPGQDRDGAVVIDLKPSFEVTFRRESEQREGFIVPDQRERFLRPESS</sequence>
<reference evidence="11 12" key="2">
    <citation type="submission" date="2017-04" db="EMBL/GenBank/DDBJ databases">
        <title>CpG methylation of centromeres and impact of large insertions on vertebrate speciation.</title>
        <authorList>
            <person name="Ichikawa K."/>
            <person name="Yoshimura J."/>
            <person name="Morishita S."/>
        </authorList>
    </citation>
    <scope>NUCLEOTIDE SEQUENCE</scope>
    <source>
        <strain evidence="11 12">HSOK</strain>
    </source>
</reference>
<feature type="signal peptide" evidence="10">
    <location>
        <begin position="1"/>
        <end position="17"/>
    </location>
</feature>